<gene>
    <name evidence="1" type="ORF">LTR09_002502</name>
</gene>
<comment type="caution">
    <text evidence="1">The sequence shown here is derived from an EMBL/GenBank/DDBJ whole genome shotgun (WGS) entry which is preliminary data.</text>
</comment>
<evidence type="ECO:0000313" key="2">
    <source>
        <dbReference type="Proteomes" id="UP001271007"/>
    </source>
</evidence>
<sequence length="132" mass="14673">MSNQQSSFGPSQMLREDDLDDLIKEGQEGAMKKMADELCAITTTPTPGLPTFTCFELEPLKTGFLHAVDKINKMQDVPSHYENSMTATGEQVRWAEVKREYLQGETKEEMLLGLEQAVGTVCQLIAKGFAVQ</sequence>
<accession>A0AAJ0LVI1</accession>
<dbReference type="Proteomes" id="UP001271007">
    <property type="component" value="Unassembled WGS sequence"/>
</dbReference>
<reference evidence="1" key="1">
    <citation type="submission" date="2023-04" db="EMBL/GenBank/DDBJ databases">
        <title>Black Yeasts Isolated from many extreme environments.</title>
        <authorList>
            <person name="Coleine C."/>
            <person name="Stajich J.E."/>
            <person name="Selbmann L."/>
        </authorList>
    </citation>
    <scope>NUCLEOTIDE SEQUENCE</scope>
    <source>
        <strain evidence="1">CCFEE 5312</strain>
    </source>
</reference>
<dbReference type="EMBL" id="JAWDJX010000005">
    <property type="protein sequence ID" value="KAK3056709.1"/>
    <property type="molecule type" value="Genomic_DNA"/>
</dbReference>
<evidence type="ECO:0000313" key="1">
    <source>
        <dbReference type="EMBL" id="KAK3056709.1"/>
    </source>
</evidence>
<name>A0AAJ0LVI1_9PEZI</name>
<dbReference type="AlphaFoldDB" id="A0AAJ0LVI1"/>
<organism evidence="1 2">
    <name type="scientific">Extremus antarcticus</name>
    <dbReference type="NCBI Taxonomy" id="702011"/>
    <lineage>
        <taxon>Eukaryota</taxon>
        <taxon>Fungi</taxon>
        <taxon>Dikarya</taxon>
        <taxon>Ascomycota</taxon>
        <taxon>Pezizomycotina</taxon>
        <taxon>Dothideomycetes</taxon>
        <taxon>Dothideomycetidae</taxon>
        <taxon>Mycosphaerellales</taxon>
        <taxon>Extremaceae</taxon>
        <taxon>Extremus</taxon>
    </lineage>
</organism>
<protein>
    <submittedName>
        <fullName evidence="1">Uncharacterized protein</fullName>
    </submittedName>
</protein>
<proteinExistence type="predicted"/>
<keyword evidence="2" id="KW-1185">Reference proteome</keyword>